<comment type="caution">
    <text evidence="2">The sequence shown here is derived from an EMBL/GenBank/DDBJ whole genome shotgun (WGS) entry which is preliminary data.</text>
</comment>
<organism evidence="2 3">
    <name type="scientific">Naematelia encephala</name>
    <dbReference type="NCBI Taxonomy" id="71784"/>
    <lineage>
        <taxon>Eukaryota</taxon>
        <taxon>Fungi</taxon>
        <taxon>Dikarya</taxon>
        <taxon>Basidiomycota</taxon>
        <taxon>Agaricomycotina</taxon>
        <taxon>Tremellomycetes</taxon>
        <taxon>Tremellales</taxon>
        <taxon>Naemateliaceae</taxon>
        <taxon>Naematelia</taxon>
    </lineage>
</organism>
<dbReference type="AlphaFoldDB" id="A0A1Y2AYH3"/>
<proteinExistence type="predicted"/>
<sequence length="324" mass="35822">MSESPGNISDDYDSCGSGSSLSSSPWESVSIGDPVRTGTGVRTGTDDRASSNRPSCRFTRDQLAYLKSRLQPESIVEPVWAEDEAEKIKDALKDLHAKWDEKREAFQAPYDFREICVSIQDYEDTSYKDCVPESLAAPQLLEKRRKFTEDIQEKISSVFSANNLSPPNWKGARPNKVTIESFDSWRTGGTEDDDYYSSGVQDSLCRMVRTRMRSTTPSPPQSTISSAGFTGPHLPMTHSGLQLSRDASPSAAARWRVVDPLVSASSAHTQTSAQQTEVVTRPFVSALPFRVLPTIPSLFNSPNASQSTFDLQTYTPRATAPTRY</sequence>
<evidence type="ECO:0000313" key="2">
    <source>
        <dbReference type="EMBL" id="ORY27621.1"/>
    </source>
</evidence>
<keyword evidence="3" id="KW-1185">Reference proteome</keyword>
<dbReference type="Proteomes" id="UP000193986">
    <property type="component" value="Unassembled WGS sequence"/>
</dbReference>
<feature type="compositionally biased region" description="Low complexity" evidence="1">
    <location>
        <begin position="14"/>
        <end position="43"/>
    </location>
</feature>
<evidence type="ECO:0000256" key="1">
    <source>
        <dbReference type="SAM" id="MobiDB-lite"/>
    </source>
</evidence>
<evidence type="ECO:0000313" key="3">
    <source>
        <dbReference type="Proteomes" id="UP000193986"/>
    </source>
</evidence>
<name>A0A1Y2AYH3_9TREE</name>
<gene>
    <name evidence="2" type="ORF">BCR39DRAFT_559905</name>
</gene>
<dbReference type="InParanoid" id="A0A1Y2AYH3"/>
<protein>
    <submittedName>
        <fullName evidence="2">Uncharacterized protein</fullName>
    </submittedName>
</protein>
<feature type="region of interest" description="Disordered" evidence="1">
    <location>
        <begin position="1"/>
        <end position="55"/>
    </location>
</feature>
<accession>A0A1Y2AYH3</accession>
<dbReference type="EMBL" id="MCFC01000037">
    <property type="protein sequence ID" value="ORY27621.1"/>
    <property type="molecule type" value="Genomic_DNA"/>
</dbReference>
<reference evidence="2 3" key="1">
    <citation type="submission" date="2016-07" db="EMBL/GenBank/DDBJ databases">
        <title>Pervasive Adenine N6-methylation of Active Genes in Fungi.</title>
        <authorList>
            <consortium name="DOE Joint Genome Institute"/>
            <person name="Mondo S.J."/>
            <person name="Dannebaum R.O."/>
            <person name="Kuo R.C."/>
            <person name="Labutti K."/>
            <person name="Haridas S."/>
            <person name="Kuo A."/>
            <person name="Salamov A."/>
            <person name="Ahrendt S.R."/>
            <person name="Lipzen A."/>
            <person name="Sullivan W."/>
            <person name="Andreopoulos W.B."/>
            <person name="Clum A."/>
            <person name="Lindquist E."/>
            <person name="Daum C."/>
            <person name="Ramamoorthy G.K."/>
            <person name="Gryganskyi A."/>
            <person name="Culley D."/>
            <person name="Magnuson J.K."/>
            <person name="James T.Y."/>
            <person name="O'Malley M.A."/>
            <person name="Stajich J.E."/>
            <person name="Spatafora J.W."/>
            <person name="Visel A."/>
            <person name="Grigoriev I.V."/>
        </authorList>
    </citation>
    <scope>NUCLEOTIDE SEQUENCE [LARGE SCALE GENOMIC DNA]</scope>
    <source>
        <strain evidence="2 3">68-887.2</strain>
    </source>
</reference>